<dbReference type="STRING" id="364197.SAMN05216296_1023"/>
<evidence type="ECO:0000313" key="2">
    <source>
        <dbReference type="Proteomes" id="UP000243232"/>
    </source>
</evidence>
<dbReference type="AlphaFoldDB" id="A0A1H2ESW4"/>
<name>A0A1H2ESW4_9PSED</name>
<keyword evidence="2" id="KW-1185">Reference proteome</keyword>
<protein>
    <submittedName>
        <fullName evidence="1">Uncharacterized protein</fullName>
    </submittedName>
</protein>
<dbReference type="EMBL" id="LT629785">
    <property type="protein sequence ID" value="SDT97818.1"/>
    <property type="molecule type" value="Genomic_DNA"/>
</dbReference>
<dbReference type="Proteomes" id="UP000243232">
    <property type="component" value="Chromosome I"/>
</dbReference>
<dbReference type="OrthoDB" id="7033812at2"/>
<reference evidence="2" key="1">
    <citation type="submission" date="2016-10" db="EMBL/GenBank/DDBJ databases">
        <authorList>
            <person name="Varghese N."/>
            <person name="Submissions S."/>
        </authorList>
    </citation>
    <scope>NUCLEOTIDE SEQUENCE [LARGE SCALE GENOMIC DNA]</scope>
    <source>
        <strain evidence="2">DSM 17875</strain>
    </source>
</reference>
<dbReference type="RefSeq" id="WP_090193397.1">
    <property type="nucleotide sequence ID" value="NZ_LT629785.1"/>
</dbReference>
<proteinExistence type="predicted"/>
<accession>A0A1H2ESW4</accession>
<organism evidence="1 2">
    <name type="scientific">Pseudomonas pohangensis</name>
    <dbReference type="NCBI Taxonomy" id="364197"/>
    <lineage>
        <taxon>Bacteria</taxon>
        <taxon>Pseudomonadati</taxon>
        <taxon>Pseudomonadota</taxon>
        <taxon>Gammaproteobacteria</taxon>
        <taxon>Pseudomonadales</taxon>
        <taxon>Pseudomonadaceae</taxon>
        <taxon>Pseudomonas</taxon>
    </lineage>
</organism>
<sequence length="289" mass="31250">MAGSFLKFKPVLTSSEAVELLSELVRVSPTDEDIRELITNGYLTPIYGYGRTLFGISQESFESDSNAAILAVSHIGVVSSFGYGNSDMYGPLSETTDGQSLVFLATDEDYDLAADFVDINHFATVHMDHEDASFLTAEIFSIAHMAISNDLPVSPEEKSLPRISFNADNDLPFLMYKEVASLHGFNTPSGIFSSRPKPVVMDRQPAIQIARPSHLLAIAGLLELLLDDSRPRYQQGTAAEAIEEKGWRGASASGLTKLFAEARAAATEAEKVAQAKAEARGKAASRAKI</sequence>
<evidence type="ECO:0000313" key="1">
    <source>
        <dbReference type="EMBL" id="SDT97818.1"/>
    </source>
</evidence>
<gene>
    <name evidence="1" type="ORF">SAMN05216296_1023</name>
</gene>